<dbReference type="RefSeq" id="WP_132197726.1">
    <property type="nucleotide sequence ID" value="NZ_SLWM01000010.1"/>
</dbReference>
<sequence length="302" mass="33262">MTRGRNANHAYVVTREADQDMHEPTTEQTMQAVLESVLDQEGTERSAHEVMRTELDNATRLDRLIPMHEYLCQIATGHKYQAALESSSLDPADQAAVKASPAYGPLLAALRRAEALGLNGAATLHRAIDQSSLNNATDIGAVIHSRVERLATRAERRSSSQPRRIVGLVTPATNITDPQFIAALREIESLIAQRADWLSEKVIDEAPPWYRLLPIPTDHHAPEYPVRELAAYRERYQVNGEDPLGPPPQAAACTQLRDYERLSRLLDSAYLASESAGHKADGPFTSHVTSTSLHSDPGPDIN</sequence>
<evidence type="ECO:0000256" key="1">
    <source>
        <dbReference type="SAM" id="MobiDB-lite"/>
    </source>
</evidence>
<organism evidence="2 3">
    <name type="scientific">Kribbella orskensis</name>
    <dbReference type="NCBI Taxonomy" id="2512216"/>
    <lineage>
        <taxon>Bacteria</taxon>
        <taxon>Bacillati</taxon>
        <taxon>Actinomycetota</taxon>
        <taxon>Actinomycetes</taxon>
        <taxon>Propionibacteriales</taxon>
        <taxon>Kribbellaceae</taxon>
        <taxon>Kribbella</taxon>
    </lineage>
</organism>
<accession>A0ABY2BHJ4</accession>
<evidence type="ECO:0000313" key="2">
    <source>
        <dbReference type="EMBL" id="TCO19599.1"/>
    </source>
</evidence>
<dbReference type="Proteomes" id="UP000295818">
    <property type="component" value="Unassembled WGS sequence"/>
</dbReference>
<evidence type="ECO:0000313" key="3">
    <source>
        <dbReference type="Proteomes" id="UP000295818"/>
    </source>
</evidence>
<dbReference type="EMBL" id="SLWM01000010">
    <property type="protein sequence ID" value="TCO19599.1"/>
    <property type="molecule type" value="Genomic_DNA"/>
</dbReference>
<comment type="caution">
    <text evidence="2">The sequence shown here is derived from an EMBL/GenBank/DDBJ whole genome shotgun (WGS) entry which is preliminary data.</text>
</comment>
<gene>
    <name evidence="2" type="ORF">EV644_110250</name>
</gene>
<name>A0ABY2BHJ4_9ACTN</name>
<evidence type="ECO:0008006" key="4">
    <source>
        <dbReference type="Google" id="ProtNLM"/>
    </source>
</evidence>
<reference evidence="2 3" key="1">
    <citation type="journal article" date="2015" name="Stand. Genomic Sci.">
        <title>Genomic Encyclopedia of Bacterial and Archaeal Type Strains, Phase III: the genomes of soil and plant-associated and newly described type strains.</title>
        <authorList>
            <person name="Whitman W.B."/>
            <person name="Woyke T."/>
            <person name="Klenk H.P."/>
            <person name="Zhou Y."/>
            <person name="Lilburn T.G."/>
            <person name="Beck B.J."/>
            <person name="De Vos P."/>
            <person name="Vandamme P."/>
            <person name="Eisen J.A."/>
            <person name="Garrity G."/>
            <person name="Hugenholtz P."/>
            <person name="Kyrpides N.C."/>
        </authorList>
    </citation>
    <scope>NUCLEOTIDE SEQUENCE [LARGE SCALE GENOMIC DNA]</scope>
    <source>
        <strain evidence="2 3">VKM Ac-2538</strain>
    </source>
</reference>
<feature type="region of interest" description="Disordered" evidence="1">
    <location>
        <begin position="276"/>
        <end position="302"/>
    </location>
</feature>
<keyword evidence="3" id="KW-1185">Reference proteome</keyword>
<proteinExistence type="predicted"/>
<protein>
    <recommendedName>
        <fullName evidence="4">DUF222 domain-containing protein</fullName>
    </recommendedName>
</protein>